<dbReference type="AlphaFoldDB" id="A0A6N2CC93"/>
<dbReference type="InterPro" id="IPR005162">
    <property type="entry name" value="Retrotrans_gag_dom"/>
</dbReference>
<evidence type="ECO:0000259" key="1">
    <source>
        <dbReference type="Pfam" id="PF03732"/>
    </source>
</evidence>
<accession>A0A6N2CC93</accession>
<dbReference type="EMBL" id="RXGB01000283">
    <property type="protein sequence ID" value="TMX04176.1"/>
    <property type="molecule type" value="Genomic_DNA"/>
</dbReference>
<sequence>MSLCPFEAVGSIGLMTSIPQATYGQDRSFTTHVNRDIKPRLNVVETTITSRLRDFVSVNPPTFLSYKVGEDPREIVDSVYKVSQMWYNQRKDNRLVESGPIEWEEFKEAFLGNYFPHERRELKVEVFINLKHGNMSVEEYSLKFNILSRNKNYGQCLIGTESCVCCGKDGNKVWNCPTIAARGKEGKKVPPSVSCNDAPKKNHFYALRARGSNLDDEDDLCKL</sequence>
<dbReference type="Pfam" id="PF03732">
    <property type="entry name" value="Retrotrans_gag"/>
    <property type="match status" value="1"/>
</dbReference>
<proteinExistence type="predicted"/>
<name>A0A6N2CC93_SOLCI</name>
<organism evidence="2">
    <name type="scientific">Solanum chilense</name>
    <name type="common">Tomato</name>
    <name type="synonym">Lycopersicon chilense</name>
    <dbReference type="NCBI Taxonomy" id="4083"/>
    <lineage>
        <taxon>Eukaryota</taxon>
        <taxon>Viridiplantae</taxon>
        <taxon>Streptophyta</taxon>
        <taxon>Embryophyta</taxon>
        <taxon>Tracheophyta</taxon>
        <taxon>Spermatophyta</taxon>
        <taxon>Magnoliopsida</taxon>
        <taxon>eudicotyledons</taxon>
        <taxon>Gunneridae</taxon>
        <taxon>Pentapetalae</taxon>
        <taxon>asterids</taxon>
        <taxon>lamiids</taxon>
        <taxon>Solanales</taxon>
        <taxon>Solanaceae</taxon>
        <taxon>Solanoideae</taxon>
        <taxon>Solaneae</taxon>
        <taxon>Solanum</taxon>
        <taxon>Solanum subgen. Lycopersicon</taxon>
    </lineage>
</organism>
<protein>
    <recommendedName>
        <fullName evidence="1">Retrotransposon gag domain-containing protein</fullName>
    </recommendedName>
</protein>
<feature type="domain" description="Retrotransposon gag" evidence="1">
    <location>
        <begin position="83"/>
        <end position="150"/>
    </location>
</feature>
<evidence type="ECO:0000313" key="2">
    <source>
        <dbReference type="EMBL" id="TMX04176.1"/>
    </source>
</evidence>
<gene>
    <name evidence="2" type="ORF">EJD97_011140</name>
</gene>
<reference evidence="2" key="1">
    <citation type="submission" date="2019-05" db="EMBL/GenBank/DDBJ databases">
        <title>The de novo reference genome and transcriptome assemblies of the wild tomato species Solanum chilense.</title>
        <authorList>
            <person name="Stam R."/>
            <person name="Nosenko T."/>
            <person name="Hoerger A.C."/>
            <person name="Stephan W."/>
            <person name="Seidel M.A."/>
            <person name="Kuhn J.M.M."/>
            <person name="Haberer G."/>
            <person name="Tellier A."/>
        </authorList>
    </citation>
    <scope>NUCLEOTIDE SEQUENCE</scope>
    <source>
        <tissue evidence="2">Mature leaves</tissue>
    </source>
</reference>
<comment type="caution">
    <text evidence="2">The sequence shown here is derived from an EMBL/GenBank/DDBJ whole genome shotgun (WGS) entry which is preliminary data.</text>
</comment>